<protein>
    <submittedName>
        <fullName evidence="1">Serine/threonine protein kinase</fullName>
    </submittedName>
</protein>
<feature type="non-terminal residue" evidence="1">
    <location>
        <position position="45"/>
    </location>
</feature>
<dbReference type="GO" id="GO:0004674">
    <property type="term" value="F:protein serine/threonine kinase activity"/>
    <property type="evidence" value="ECO:0007669"/>
    <property type="project" value="UniProtKB-KW"/>
</dbReference>
<name>A0A5D4JK36_9ACTN</name>
<organism evidence="1 2">
    <name type="scientific">Streptomyces parvus</name>
    <dbReference type="NCBI Taxonomy" id="66428"/>
    <lineage>
        <taxon>Bacteria</taxon>
        <taxon>Bacillati</taxon>
        <taxon>Actinomycetota</taxon>
        <taxon>Actinomycetes</taxon>
        <taxon>Kitasatosporales</taxon>
        <taxon>Streptomycetaceae</taxon>
        <taxon>Streptomyces</taxon>
    </lineage>
</organism>
<evidence type="ECO:0000313" key="2">
    <source>
        <dbReference type="Proteomes" id="UP000323242"/>
    </source>
</evidence>
<keyword evidence="1" id="KW-0723">Serine/threonine-protein kinase</keyword>
<sequence length="45" mass="4526">MSEGAGKDGRGYPAMEGIRPLAAGDPVRIGPYPLLGRLGAGGMGR</sequence>
<keyword evidence="1" id="KW-0418">Kinase</keyword>
<proteinExistence type="predicted"/>
<keyword evidence="2" id="KW-1185">Reference proteome</keyword>
<dbReference type="Proteomes" id="UP000323242">
    <property type="component" value="Unassembled WGS sequence"/>
</dbReference>
<dbReference type="AlphaFoldDB" id="A0A5D4JK36"/>
<comment type="caution">
    <text evidence="1">The sequence shown here is derived from an EMBL/GenBank/DDBJ whole genome shotgun (WGS) entry which is preliminary data.</text>
</comment>
<dbReference type="EMBL" id="VSZQ01000063">
    <property type="protein sequence ID" value="TYR63973.1"/>
    <property type="molecule type" value="Genomic_DNA"/>
</dbReference>
<accession>A0A5D4JK36</accession>
<reference evidence="1 2" key="1">
    <citation type="submission" date="2019-08" db="EMBL/GenBank/DDBJ databases">
        <title>Draft genome for granaticin producer strain Streptomyces parvus C05.</title>
        <authorList>
            <person name="Gonzalez-Pimentel J.L."/>
        </authorList>
    </citation>
    <scope>NUCLEOTIDE SEQUENCE [LARGE SCALE GENOMIC DNA]</scope>
    <source>
        <strain evidence="1 2">C05</strain>
    </source>
</reference>
<keyword evidence="1" id="KW-0808">Transferase</keyword>
<gene>
    <name evidence="1" type="ORF">FY004_13880</name>
</gene>
<evidence type="ECO:0000313" key="1">
    <source>
        <dbReference type="EMBL" id="TYR63973.1"/>
    </source>
</evidence>